<feature type="transmembrane region" description="Helical" evidence="1">
    <location>
        <begin position="235"/>
        <end position="254"/>
    </location>
</feature>
<reference evidence="3 4" key="1">
    <citation type="submission" date="2022-10" db="EMBL/GenBank/DDBJ databases">
        <authorList>
            <person name="Xie J."/>
            <person name="Shen N."/>
        </authorList>
    </citation>
    <scope>NUCLEOTIDE SEQUENCE [LARGE SCALE GENOMIC DNA]</scope>
    <source>
        <strain evidence="3 4">DSM 41681</strain>
    </source>
</reference>
<evidence type="ECO:0000256" key="1">
    <source>
        <dbReference type="SAM" id="Phobius"/>
    </source>
</evidence>
<sequence>MRFVWQLLAVAAIAFIGGQGVAAMDDKPWLRLVVGLLTAALSVLVYRWVVGRTERRQVTELAWEGSRPAFGRGTLIGIALFTAVMINLFSSGYYDIDGLGSVTGAIGFIGFMAAAAVTEEVMYRGVLFRIIEERTGSWIALVLTSVLFGASHLLNPDASLLGATAIAVEAGGMLTGAYIATRSLWLPIGLHFGWNFAAAGIFSTEVSGNGASQGLLESSTSGPELLTGGEFGPEASVYSVLFGVLVTLAFLWLARRRGHLVPRRRADRTTAAPTLSR</sequence>
<dbReference type="PANTHER" id="PTHR39430:SF1">
    <property type="entry name" value="PROTEASE"/>
    <property type="match status" value="1"/>
</dbReference>
<protein>
    <submittedName>
        <fullName evidence="3">CPBP family intramembrane metalloprotease</fullName>
    </submittedName>
</protein>
<feature type="transmembrane region" description="Helical" evidence="1">
    <location>
        <begin position="160"/>
        <end position="180"/>
    </location>
</feature>
<keyword evidence="1" id="KW-0472">Membrane</keyword>
<feature type="transmembrane region" description="Helical" evidence="1">
    <location>
        <begin position="102"/>
        <end position="123"/>
    </location>
</feature>
<dbReference type="RefSeq" id="WP_324772024.1">
    <property type="nucleotide sequence ID" value="NZ_BAAATS010000022.1"/>
</dbReference>
<dbReference type="PANTHER" id="PTHR39430">
    <property type="entry name" value="MEMBRANE-ASSOCIATED PROTEASE-RELATED"/>
    <property type="match status" value="1"/>
</dbReference>
<gene>
    <name evidence="3" type="ORF">OKJ48_29325</name>
</gene>
<comment type="caution">
    <text evidence="3">The sequence shown here is derived from an EMBL/GenBank/DDBJ whole genome shotgun (WGS) entry which is preliminary data.</text>
</comment>
<feature type="transmembrane region" description="Helical" evidence="1">
    <location>
        <begin position="135"/>
        <end position="154"/>
    </location>
</feature>
<dbReference type="Pfam" id="PF02517">
    <property type="entry name" value="Rce1-like"/>
    <property type="match status" value="1"/>
</dbReference>
<evidence type="ECO:0000259" key="2">
    <source>
        <dbReference type="Pfam" id="PF02517"/>
    </source>
</evidence>
<dbReference type="GO" id="GO:0008237">
    <property type="term" value="F:metallopeptidase activity"/>
    <property type="evidence" value="ECO:0007669"/>
    <property type="project" value="UniProtKB-KW"/>
</dbReference>
<evidence type="ECO:0000313" key="3">
    <source>
        <dbReference type="EMBL" id="MEB3964305.1"/>
    </source>
</evidence>
<feature type="domain" description="CAAX prenyl protease 2/Lysostaphin resistance protein A-like" evidence="2">
    <location>
        <begin position="106"/>
        <end position="196"/>
    </location>
</feature>
<keyword evidence="3" id="KW-0378">Hydrolase</keyword>
<keyword evidence="4" id="KW-1185">Reference proteome</keyword>
<keyword evidence="1" id="KW-0812">Transmembrane</keyword>
<feature type="transmembrane region" description="Helical" evidence="1">
    <location>
        <begin position="32"/>
        <end position="49"/>
    </location>
</feature>
<keyword evidence="1" id="KW-1133">Transmembrane helix</keyword>
<organism evidence="3 4">
    <name type="scientific">Streptomyces kunmingensis</name>
    <dbReference type="NCBI Taxonomy" id="68225"/>
    <lineage>
        <taxon>Bacteria</taxon>
        <taxon>Bacillati</taxon>
        <taxon>Actinomycetota</taxon>
        <taxon>Actinomycetes</taxon>
        <taxon>Kitasatosporales</taxon>
        <taxon>Streptomycetaceae</taxon>
        <taxon>Streptomyces</taxon>
    </lineage>
</organism>
<keyword evidence="3" id="KW-0482">Metalloprotease</keyword>
<feature type="transmembrane region" description="Helical" evidence="1">
    <location>
        <begin position="69"/>
        <end position="90"/>
    </location>
</feature>
<evidence type="ECO:0000313" key="4">
    <source>
        <dbReference type="Proteomes" id="UP001352223"/>
    </source>
</evidence>
<dbReference type="Proteomes" id="UP001352223">
    <property type="component" value="Unassembled WGS sequence"/>
</dbReference>
<name>A0ABU6CIV6_9ACTN</name>
<dbReference type="EMBL" id="JAOZYB010000308">
    <property type="protein sequence ID" value="MEB3964305.1"/>
    <property type="molecule type" value="Genomic_DNA"/>
</dbReference>
<proteinExistence type="predicted"/>
<dbReference type="InterPro" id="IPR003675">
    <property type="entry name" value="Rce1/LyrA-like_dom"/>
</dbReference>
<keyword evidence="3" id="KW-0645">Protease</keyword>
<accession>A0ABU6CIV6</accession>